<dbReference type="RefSeq" id="WP_196419600.1">
    <property type="nucleotide sequence ID" value="NZ_JADQTO010000031.1"/>
</dbReference>
<dbReference type="Proteomes" id="UP000598146">
    <property type="component" value="Unassembled WGS sequence"/>
</dbReference>
<proteinExistence type="predicted"/>
<organism evidence="1 2">
    <name type="scientific">Actinoplanes aureus</name>
    <dbReference type="NCBI Taxonomy" id="2792083"/>
    <lineage>
        <taxon>Bacteria</taxon>
        <taxon>Bacillati</taxon>
        <taxon>Actinomycetota</taxon>
        <taxon>Actinomycetes</taxon>
        <taxon>Micromonosporales</taxon>
        <taxon>Micromonosporaceae</taxon>
        <taxon>Actinoplanes</taxon>
    </lineage>
</organism>
<evidence type="ECO:0000313" key="2">
    <source>
        <dbReference type="Proteomes" id="UP000598146"/>
    </source>
</evidence>
<sequence>MVKSSVMARGAAVVNHRTYYWRVAALLLALCVATTAGTLTAGSRQAHATGGGAEVTVFDAATPDQAVEASARTAAPTDAAKARLAKHRDGAAREGFNLRSDTKLASAHGGFNTAATADVPSAPPVDTFGTCSTPGCGGELMNHSDFYVTIANHWCSGSSADVVAEHLSCVRYWNNANAFPADYWLHPNHHSSRYPFYYDVDAFRAAGNCVTKFTRWVGPLLLGGYTYDRRGKGSVWIKISNAEFIDVVDVSCLR</sequence>
<comment type="caution">
    <text evidence="1">The sequence shown here is derived from an EMBL/GenBank/DDBJ whole genome shotgun (WGS) entry which is preliminary data.</text>
</comment>
<reference evidence="1" key="1">
    <citation type="submission" date="2020-11" db="EMBL/GenBank/DDBJ databases">
        <title>Isolation and identification of active actinomycetes.</title>
        <authorList>
            <person name="Sun X."/>
        </authorList>
    </citation>
    <scope>NUCLEOTIDE SEQUENCE</scope>
    <source>
        <strain evidence="1">NEAU-A11</strain>
    </source>
</reference>
<protein>
    <submittedName>
        <fullName evidence="1">Uncharacterized protein</fullName>
    </submittedName>
</protein>
<dbReference type="EMBL" id="JADQTO010000031">
    <property type="protein sequence ID" value="MBG0567822.1"/>
    <property type="molecule type" value="Genomic_DNA"/>
</dbReference>
<evidence type="ECO:0000313" key="1">
    <source>
        <dbReference type="EMBL" id="MBG0567822.1"/>
    </source>
</evidence>
<gene>
    <name evidence="1" type="ORF">I4J89_40920</name>
</gene>
<dbReference type="AlphaFoldDB" id="A0A931G2K7"/>
<accession>A0A931G2K7</accession>
<name>A0A931G2K7_9ACTN</name>
<keyword evidence="2" id="KW-1185">Reference proteome</keyword>